<organism evidence="2 3">
    <name type="scientific">Mesorhabditis belari</name>
    <dbReference type="NCBI Taxonomy" id="2138241"/>
    <lineage>
        <taxon>Eukaryota</taxon>
        <taxon>Metazoa</taxon>
        <taxon>Ecdysozoa</taxon>
        <taxon>Nematoda</taxon>
        <taxon>Chromadorea</taxon>
        <taxon>Rhabditida</taxon>
        <taxon>Rhabditina</taxon>
        <taxon>Rhabditomorpha</taxon>
        <taxon>Rhabditoidea</taxon>
        <taxon>Rhabditidae</taxon>
        <taxon>Mesorhabditinae</taxon>
        <taxon>Mesorhabditis</taxon>
    </lineage>
</organism>
<accession>A0AAF3F1X0</accession>
<dbReference type="AlphaFoldDB" id="A0AAF3F1X0"/>
<reference evidence="3" key="1">
    <citation type="submission" date="2024-02" db="UniProtKB">
        <authorList>
            <consortium name="WormBaseParasite"/>
        </authorList>
    </citation>
    <scope>IDENTIFICATION</scope>
</reference>
<sequence>MIVTMIPTRNSIRDLVFSVAKYSEFIGVVLTAVIFVVLFNCPIWLALVIIENEWSFAAIDPSDPKEFWYQIIAIYHSSKLTLLILCSLMALVAVYFSTQNNRLSTGIRMLVVAEHSMWIFFCICVLYVDGCAGTVFSSIQCTSNFTTTLANDISFSLNYVVDFARYCQFGISLSRFLAVSFDGFYFQYTLKKPLLQLVSPFILRIILGLIYQFASPALQDFIDRNLLCFPFMLTYSLDIFTNRKMKILGQSGKVSHVDVLLLKQMLSSTILNVTEVCFIVIFQLSALLFFVPSVYDPNDHSVPFIMYIFVGFSFLTSTTTAHFLRKRQDEAPSREVRTATS</sequence>
<dbReference type="WBParaSite" id="MBELARI_LOCUS2053">
    <property type="protein sequence ID" value="MBELARI_LOCUS2053"/>
    <property type="gene ID" value="MBELARI_LOCUS2053"/>
</dbReference>
<keyword evidence="1" id="KW-0812">Transmembrane</keyword>
<proteinExistence type="predicted"/>
<name>A0AAF3F1X0_9BILA</name>
<evidence type="ECO:0000256" key="1">
    <source>
        <dbReference type="SAM" id="Phobius"/>
    </source>
</evidence>
<keyword evidence="1" id="KW-0472">Membrane</keyword>
<feature type="transmembrane region" description="Helical" evidence="1">
    <location>
        <begin position="117"/>
        <end position="139"/>
    </location>
</feature>
<feature type="transmembrane region" description="Helical" evidence="1">
    <location>
        <begin position="197"/>
        <end position="215"/>
    </location>
</feature>
<evidence type="ECO:0000313" key="3">
    <source>
        <dbReference type="WBParaSite" id="MBELARI_LOCUS2053"/>
    </source>
</evidence>
<keyword evidence="2" id="KW-1185">Reference proteome</keyword>
<dbReference type="Proteomes" id="UP000887575">
    <property type="component" value="Unassembled WGS sequence"/>
</dbReference>
<evidence type="ECO:0000313" key="2">
    <source>
        <dbReference type="Proteomes" id="UP000887575"/>
    </source>
</evidence>
<feature type="transmembrane region" description="Helical" evidence="1">
    <location>
        <begin position="304"/>
        <end position="324"/>
    </location>
</feature>
<feature type="transmembrane region" description="Helical" evidence="1">
    <location>
        <begin position="270"/>
        <end position="292"/>
    </location>
</feature>
<feature type="transmembrane region" description="Helical" evidence="1">
    <location>
        <begin position="25"/>
        <end position="47"/>
    </location>
</feature>
<feature type="transmembrane region" description="Helical" evidence="1">
    <location>
        <begin position="67"/>
        <end position="96"/>
    </location>
</feature>
<keyword evidence="1" id="KW-1133">Transmembrane helix</keyword>
<protein>
    <submittedName>
        <fullName evidence="3">Uncharacterized protein</fullName>
    </submittedName>
</protein>